<name>A0A9Q0Z2J0_SALPP</name>
<proteinExistence type="predicted"/>
<keyword evidence="3" id="KW-1185">Reference proteome</keyword>
<comment type="caution">
    <text evidence="2">The sequence shown here is derived from an EMBL/GenBank/DDBJ whole genome shotgun (WGS) entry which is preliminary data.</text>
</comment>
<feature type="transmembrane region" description="Helical" evidence="1">
    <location>
        <begin position="20"/>
        <end position="38"/>
    </location>
</feature>
<reference evidence="2" key="2">
    <citation type="journal article" date="2023" name="Int. J. Mol. Sci.">
        <title>De Novo Assembly and Annotation of 11 Diverse Shrub Willow (Salix) Genomes Reveals Novel Gene Organization in Sex-Linked Regions.</title>
        <authorList>
            <person name="Hyden B."/>
            <person name="Feng K."/>
            <person name="Yates T.B."/>
            <person name="Jawdy S."/>
            <person name="Cereghino C."/>
            <person name="Smart L.B."/>
            <person name="Muchero W."/>
        </authorList>
    </citation>
    <scope>NUCLEOTIDE SEQUENCE</scope>
    <source>
        <tissue evidence="2">Shoot tip</tissue>
    </source>
</reference>
<keyword evidence="1" id="KW-1133">Transmembrane helix</keyword>
<accession>A0A9Q0Z2J0</accession>
<evidence type="ECO:0000313" key="2">
    <source>
        <dbReference type="EMBL" id="KAJ6719069.1"/>
    </source>
</evidence>
<dbReference type="AlphaFoldDB" id="A0A9Q0Z2J0"/>
<gene>
    <name evidence="2" type="ORF">OIU79_006853</name>
</gene>
<organism evidence="2 3">
    <name type="scientific">Salix purpurea</name>
    <name type="common">Purple osier willow</name>
    <dbReference type="NCBI Taxonomy" id="77065"/>
    <lineage>
        <taxon>Eukaryota</taxon>
        <taxon>Viridiplantae</taxon>
        <taxon>Streptophyta</taxon>
        <taxon>Embryophyta</taxon>
        <taxon>Tracheophyta</taxon>
        <taxon>Spermatophyta</taxon>
        <taxon>Magnoliopsida</taxon>
        <taxon>eudicotyledons</taxon>
        <taxon>Gunneridae</taxon>
        <taxon>Pentapetalae</taxon>
        <taxon>rosids</taxon>
        <taxon>fabids</taxon>
        <taxon>Malpighiales</taxon>
        <taxon>Salicaceae</taxon>
        <taxon>Saliceae</taxon>
        <taxon>Salix</taxon>
    </lineage>
</organism>
<evidence type="ECO:0000256" key="1">
    <source>
        <dbReference type="SAM" id="Phobius"/>
    </source>
</evidence>
<sequence>MIHDSRVCSVLAQYCFLRDFFMSLLVSYCLCITSLFSAET</sequence>
<reference evidence="2" key="1">
    <citation type="submission" date="2022-11" db="EMBL/GenBank/DDBJ databases">
        <authorList>
            <person name="Hyden B.L."/>
            <person name="Feng K."/>
            <person name="Yates T."/>
            <person name="Jawdy S."/>
            <person name="Smart L.B."/>
            <person name="Muchero W."/>
        </authorList>
    </citation>
    <scope>NUCLEOTIDE SEQUENCE</scope>
    <source>
        <tissue evidence="2">Shoot tip</tissue>
    </source>
</reference>
<dbReference type="EMBL" id="JAPFFK010000014">
    <property type="protein sequence ID" value="KAJ6719069.1"/>
    <property type="molecule type" value="Genomic_DNA"/>
</dbReference>
<dbReference type="Proteomes" id="UP001151532">
    <property type="component" value="Chromosome 10"/>
</dbReference>
<evidence type="ECO:0000313" key="3">
    <source>
        <dbReference type="Proteomes" id="UP001151532"/>
    </source>
</evidence>
<keyword evidence="1" id="KW-0812">Transmembrane</keyword>
<protein>
    <submittedName>
        <fullName evidence="2">Uncharacterized protein</fullName>
    </submittedName>
</protein>
<keyword evidence="1" id="KW-0472">Membrane</keyword>